<dbReference type="PANTHER" id="PTHR47331">
    <property type="entry name" value="PHD-TYPE DOMAIN-CONTAINING PROTEIN"/>
    <property type="match status" value="1"/>
</dbReference>
<organism evidence="1 2">
    <name type="scientific">Nesidiocoris tenuis</name>
    <dbReference type="NCBI Taxonomy" id="355587"/>
    <lineage>
        <taxon>Eukaryota</taxon>
        <taxon>Metazoa</taxon>
        <taxon>Ecdysozoa</taxon>
        <taxon>Arthropoda</taxon>
        <taxon>Hexapoda</taxon>
        <taxon>Insecta</taxon>
        <taxon>Pterygota</taxon>
        <taxon>Neoptera</taxon>
        <taxon>Paraneoptera</taxon>
        <taxon>Hemiptera</taxon>
        <taxon>Heteroptera</taxon>
        <taxon>Panheteroptera</taxon>
        <taxon>Cimicomorpha</taxon>
        <taxon>Miridae</taxon>
        <taxon>Dicyphina</taxon>
        <taxon>Nesidiocoris</taxon>
    </lineage>
</organism>
<dbReference type="InterPro" id="IPR008042">
    <property type="entry name" value="Retrotrans_Pao"/>
</dbReference>
<dbReference type="Pfam" id="PF05380">
    <property type="entry name" value="Peptidase_A17"/>
    <property type="match status" value="1"/>
</dbReference>
<reference evidence="1 2" key="1">
    <citation type="submission" date="2020-02" db="EMBL/GenBank/DDBJ databases">
        <authorList>
            <person name="Ferguson B K."/>
        </authorList>
    </citation>
    <scope>NUCLEOTIDE SEQUENCE [LARGE SCALE GENOMIC DNA]</scope>
</reference>
<dbReference type="PANTHER" id="PTHR47331:SF1">
    <property type="entry name" value="GAG-LIKE PROTEIN"/>
    <property type="match status" value="1"/>
</dbReference>
<dbReference type="AlphaFoldDB" id="A0A6H5GP80"/>
<dbReference type="InterPro" id="IPR043502">
    <property type="entry name" value="DNA/RNA_pol_sf"/>
</dbReference>
<sequence>MKHLTIPRRACFNSRNFELHGFSDASESAYGACVYTKSVDEDGHTHVYLLTSKSRVAPMKTISLPRLELCAAVLLIRLMSSVLKSLRVSPSAVHYWTDSQIVLTWISGEPCQFKTFIANRVTEIQHHSEFSQWKYVNTKSNPADLVSRGVNPRELIQNLLWWNGPQWLIQDPTHWPKSQNFDLPDDDEVLEFKPINCVQTFRFPQRIVRPCVLRQRNEFYWCESRASPNRPRSSNVTNSSKLRVSKRNYLAFQPTKRAPLRWHMGSGCQVYQTPSSSSCRKRFSFVRRNGNLFVPSRSMPQFKADSSYFFRSQ</sequence>
<dbReference type="SUPFAM" id="SSF56672">
    <property type="entry name" value="DNA/RNA polymerases"/>
    <property type="match status" value="1"/>
</dbReference>
<accession>A0A6H5GP80</accession>
<dbReference type="OrthoDB" id="6627333at2759"/>
<keyword evidence="2" id="KW-1185">Reference proteome</keyword>
<dbReference type="EMBL" id="CADCXU010015331">
    <property type="protein sequence ID" value="CAB0004838.1"/>
    <property type="molecule type" value="Genomic_DNA"/>
</dbReference>
<protein>
    <submittedName>
        <fullName evidence="1">Uncharacterized protein</fullName>
    </submittedName>
</protein>
<dbReference type="Proteomes" id="UP000479000">
    <property type="component" value="Unassembled WGS sequence"/>
</dbReference>
<proteinExistence type="predicted"/>
<dbReference type="GO" id="GO:0071897">
    <property type="term" value="P:DNA biosynthetic process"/>
    <property type="evidence" value="ECO:0007669"/>
    <property type="project" value="UniProtKB-ARBA"/>
</dbReference>
<gene>
    <name evidence="1" type="ORF">NTEN_LOCUS10315</name>
</gene>
<evidence type="ECO:0000313" key="1">
    <source>
        <dbReference type="EMBL" id="CAB0004838.1"/>
    </source>
</evidence>
<evidence type="ECO:0000313" key="2">
    <source>
        <dbReference type="Proteomes" id="UP000479000"/>
    </source>
</evidence>
<name>A0A6H5GP80_9HEMI</name>